<feature type="transmembrane region" description="Helical" evidence="1">
    <location>
        <begin position="126"/>
        <end position="144"/>
    </location>
</feature>
<feature type="transmembrane region" description="Helical" evidence="1">
    <location>
        <begin position="476"/>
        <end position="499"/>
    </location>
</feature>
<dbReference type="RefSeq" id="WP_376812583.1">
    <property type="nucleotide sequence ID" value="NZ_JBHSDY010000004.1"/>
</dbReference>
<feature type="transmembrane region" description="Helical" evidence="1">
    <location>
        <begin position="196"/>
        <end position="216"/>
    </location>
</feature>
<keyword evidence="1" id="KW-0472">Membrane</keyword>
<dbReference type="Proteomes" id="UP001595756">
    <property type="component" value="Unassembled WGS sequence"/>
</dbReference>
<organism evidence="2 3">
    <name type="scientific">Castellaniella hirudinis</name>
    <dbReference type="NCBI Taxonomy" id="1144617"/>
    <lineage>
        <taxon>Bacteria</taxon>
        <taxon>Pseudomonadati</taxon>
        <taxon>Pseudomonadota</taxon>
        <taxon>Betaproteobacteria</taxon>
        <taxon>Burkholderiales</taxon>
        <taxon>Alcaligenaceae</taxon>
        <taxon>Castellaniella</taxon>
    </lineage>
</organism>
<proteinExistence type="predicted"/>
<evidence type="ECO:0000313" key="2">
    <source>
        <dbReference type="EMBL" id="MFC4298026.1"/>
    </source>
</evidence>
<comment type="caution">
    <text evidence="2">The sequence shown here is derived from an EMBL/GenBank/DDBJ whole genome shotgun (WGS) entry which is preliminary data.</text>
</comment>
<feature type="transmembrane region" description="Helical" evidence="1">
    <location>
        <begin position="320"/>
        <end position="342"/>
    </location>
</feature>
<feature type="transmembrane region" description="Helical" evidence="1">
    <location>
        <begin position="416"/>
        <end position="434"/>
    </location>
</feature>
<reference evidence="3" key="1">
    <citation type="journal article" date="2019" name="Int. J. Syst. Evol. Microbiol.">
        <title>The Global Catalogue of Microorganisms (GCM) 10K type strain sequencing project: providing services to taxonomists for standard genome sequencing and annotation.</title>
        <authorList>
            <consortium name="The Broad Institute Genomics Platform"/>
            <consortium name="The Broad Institute Genome Sequencing Center for Infectious Disease"/>
            <person name="Wu L."/>
            <person name="Ma J."/>
        </authorList>
    </citation>
    <scope>NUCLEOTIDE SEQUENCE [LARGE SCALE GENOMIC DNA]</scope>
    <source>
        <strain evidence="3">CGMCC 1.19029</strain>
    </source>
</reference>
<keyword evidence="1" id="KW-0812">Transmembrane</keyword>
<keyword evidence="3" id="KW-1185">Reference proteome</keyword>
<dbReference type="NCBIfam" id="NF037982">
    <property type="entry name" value="Nramp_1"/>
    <property type="match status" value="1"/>
</dbReference>
<gene>
    <name evidence="2" type="ORF">ACFO0J_08225</name>
</gene>
<evidence type="ECO:0000256" key="1">
    <source>
        <dbReference type="SAM" id="Phobius"/>
    </source>
</evidence>
<accession>A0ABV8RXA4</accession>
<sequence>MAASHDHHDPPYFQEVLHMVDPAVSPASPSSQVADEIRSRNLPPATYRDLPEPLPMKKVIGPSVLLLAGSIGSGEFVLWPYISTQTGLALVWLATIGILTQYFLNMEITRYTLATGETAVTGFTRLWKPWSWLFIIMAVVPWMWPGWATGSSTALTYAFGLSEGAVIPITIASLVLIGIILTISPVVYQTVEKIQFFLVALIVLFMIYIVVGLLNGQTWGALVSGFTTEVPKIPEAIGKLPIALLLGAIAFAGAGGVMNLAQSNWVRDKGLGMGAHLPKIVSPITGQETTQASIGYFFRQDDANMRRWRGWWKVADREQFLTFFVLGLFAILLFMMLAYLYVGVGSTVQNFDFVRLLGETLNERVGSWAGPAFWLTGVVVLLSTNLTVLDMIGRIVADIAKTNWLRDSETWTESRLYFLVVWLMVAFGSIILLSGVSQPLLLLVIASALNGLVMFVYSVLLIQLNRCMLPRAIGLGGIRFAAILWAVLFYGGFSIYLLINQFGKLI</sequence>
<feature type="transmembrane region" description="Helical" evidence="1">
    <location>
        <begin position="88"/>
        <end position="105"/>
    </location>
</feature>
<name>A0ABV8RXA4_9BURK</name>
<dbReference type="EMBL" id="JBHSDY010000004">
    <property type="protein sequence ID" value="MFC4298026.1"/>
    <property type="molecule type" value="Genomic_DNA"/>
</dbReference>
<keyword evidence="1" id="KW-1133">Transmembrane helix</keyword>
<feature type="transmembrane region" description="Helical" evidence="1">
    <location>
        <begin position="372"/>
        <end position="396"/>
    </location>
</feature>
<protein>
    <submittedName>
        <fullName evidence="2">Nramp family divalent metal transporter</fullName>
    </submittedName>
</protein>
<evidence type="ECO:0000313" key="3">
    <source>
        <dbReference type="Proteomes" id="UP001595756"/>
    </source>
</evidence>
<feature type="transmembrane region" description="Helical" evidence="1">
    <location>
        <begin position="164"/>
        <end position="184"/>
    </location>
</feature>
<feature type="transmembrane region" description="Helical" evidence="1">
    <location>
        <begin position="236"/>
        <end position="261"/>
    </location>
</feature>
<feature type="transmembrane region" description="Helical" evidence="1">
    <location>
        <begin position="440"/>
        <end position="464"/>
    </location>
</feature>